<sequence length="1190" mass="127965">MALISADESQTLPSARRVLGGLAGDASYGLALTLLAAAAAVVAASGGPVWLAAAMILVTGVAGAVQTVAFRRETGQALGHLAVPRAGAFAAASLLLVQTFPDTAGRWTVVLTTAVALGMVLVEPLLRRALGAQQAFASQLPGVAAVAKQTGHARSYVTGSFIVLCWAAVTAVLGWPVWLLSAATVAILGLYGAAALNAFRRISASRAIEQNLGAAVRRYAPDFIIYTARPDDASYQVAMWLPYLQRTGKKFIIVTRSLVPSEALAAMTDAPVVMRRRVADLDDVVVPSVNAVFYVNASSGNGAMVRFHELTHVYLGHGDSDKPPSYNPTHAMYDRIFAAGEAATRRYAEHGVSIPRNKFQVVGRPQLEDVKHARPEGASDAPSVLYAPTWRGHVEETFFHSLPVGEKIVRSLLDRGATVIFRPHPFSYDFPEDAALIRNIQEVLREDAQRTGRKHLWGAEAESIRGIIECMNASDAMVSDVSSVVSDYLYSGKPFAMVAVNAEPEDFVQQYPIARASYVLDGGLANIDQVLNSLLGADEMAGIRSELRSDYLGDFPVEGYAEAFIGTARTVASARPRHAVPTAAAADEAQAPAETSATDEDAAAAIEDNAAASEDNAADEDERTSPARRRLMALLRFVLPSAGAVAVWCTHLLGAPAGLVCTAGLATVAVSLFFHRRALRRRRALNAMLGSNLAARTLLILTLILQLGTPGWTGAGAWLTAGLGCWLAATVLERYAVVAWRPRGLDARNIRDVSTQGHEILPRGSVAAVSLVGLAAGFVAAFFTSAGAPAAAALLAVLVLVFSAKVLAAGWQRSYRNLRHEARLARTVEGLAPEFALYFGSNVGAGYQAGMWLPYLDRIGRPYIVITRTLRMMRAIAALTDAPVIHRPTLRSLEEVAPPSLKVAFYVNNAVKNTHFIERREMRHVWLNHGDSEKPACYNPVHAIYDHIFSAGQAGVDRYARHGVDIPREKFRIVGRPQVEDIQHRRGAPGLNPTVLYAPTWRGPYADTAVYSLPHGRGIVEGLLARGCTVIFRAHPFNYRFPEATAWITEIGELLAADAVATGRQHIYGKAAEQEMSVVDCFNASDAMVSDVSAMVSDYLQSGKPFSIVSVGRTVEELAAEAPASRAAYVIQEDLANLDQALDNLLVHDPLAKQREESRVYYLGDFPAGSYADGFLEAARELIDAPRRPL</sequence>
<gene>
    <name evidence="3" type="ORF">LVY72_10065</name>
</gene>
<feature type="transmembrane region" description="Helical" evidence="2">
    <location>
        <begin position="717"/>
        <end position="740"/>
    </location>
</feature>
<keyword evidence="2" id="KW-0472">Membrane</keyword>
<dbReference type="SUPFAM" id="SSF53756">
    <property type="entry name" value="UDP-Glycosyltransferase/glycogen phosphorylase"/>
    <property type="match status" value="1"/>
</dbReference>
<feature type="transmembrane region" description="Helical" evidence="2">
    <location>
        <begin position="107"/>
        <end position="126"/>
    </location>
</feature>
<evidence type="ECO:0000256" key="2">
    <source>
        <dbReference type="SAM" id="Phobius"/>
    </source>
</evidence>
<keyword evidence="2" id="KW-0812">Transmembrane</keyword>
<accession>A0ABS9L6H9</accession>
<organism evidence="3 4">
    <name type="scientific">Arthrobacter hankyongi</name>
    <dbReference type="NCBI Taxonomy" id="2904801"/>
    <lineage>
        <taxon>Bacteria</taxon>
        <taxon>Bacillati</taxon>
        <taxon>Actinomycetota</taxon>
        <taxon>Actinomycetes</taxon>
        <taxon>Micrococcales</taxon>
        <taxon>Micrococcaceae</taxon>
        <taxon>Arthrobacter</taxon>
    </lineage>
</organism>
<feature type="transmembrane region" description="Helical" evidence="2">
    <location>
        <begin position="654"/>
        <end position="674"/>
    </location>
</feature>
<reference evidence="3" key="1">
    <citation type="submission" date="2022-01" db="EMBL/GenBank/DDBJ databases">
        <authorList>
            <person name="Jo J.-H."/>
            <person name="Im W.-T."/>
        </authorList>
    </citation>
    <scope>NUCLEOTIDE SEQUENCE</scope>
    <source>
        <strain evidence="3">I2-34</strain>
    </source>
</reference>
<feature type="transmembrane region" description="Helical" evidence="2">
    <location>
        <begin position="156"/>
        <end position="173"/>
    </location>
</feature>
<evidence type="ECO:0000256" key="1">
    <source>
        <dbReference type="SAM" id="MobiDB-lite"/>
    </source>
</evidence>
<evidence type="ECO:0000313" key="4">
    <source>
        <dbReference type="Proteomes" id="UP001165368"/>
    </source>
</evidence>
<feature type="transmembrane region" description="Helical" evidence="2">
    <location>
        <begin position="631"/>
        <end position="648"/>
    </location>
</feature>
<feature type="transmembrane region" description="Helical" evidence="2">
    <location>
        <begin position="760"/>
        <end position="784"/>
    </location>
</feature>
<feature type="region of interest" description="Disordered" evidence="1">
    <location>
        <begin position="579"/>
        <end position="601"/>
    </location>
</feature>
<protein>
    <submittedName>
        <fullName evidence="3">CDP-glycerol glycerophosphotransferase family protein</fullName>
    </submittedName>
</protein>
<name>A0ABS9L6H9_9MICC</name>
<feature type="transmembrane region" description="Helical" evidence="2">
    <location>
        <begin position="179"/>
        <end position="199"/>
    </location>
</feature>
<dbReference type="InterPro" id="IPR007554">
    <property type="entry name" value="Glycerophosphate_synth"/>
</dbReference>
<dbReference type="RefSeq" id="WP_237820418.1">
    <property type="nucleotide sequence ID" value="NZ_JAKLTQ010000006.1"/>
</dbReference>
<dbReference type="Gene3D" id="3.40.50.12580">
    <property type="match status" value="2"/>
</dbReference>
<dbReference type="InterPro" id="IPR043148">
    <property type="entry name" value="TagF_C"/>
</dbReference>
<evidence type="ECO:0000313" key="3">
    <source>
        <dbReference type="EMBL" id="MCG2622264.1"/>
    </source>
</evidence>
<feature type="transmembrane region" description="Helical" evidence="2">
    <location>
        <begin position="82"/>
        <end position="101"/>
    </location>
</feature>
<keyword evidence="4" id="KW-1185">Reference proteome</keyword>
<dbReference type="EMBL" id="JAKLTQ010000006">
    <property type="protein sequence ID" value="MCG2622264.1"/>
    <property type="molecule type" value="Genomic_DNA"/>
</dbReference>
<keyword evidence="2" id="KW-1133">Transmembrane helix</keyword>
<dbReference type="Pfam" id="PF04464">
    <property type="entry name" value="Glyphos_transf"/>
    <property type="match status" value="2"/>
</dbReference>
<feature type="transmembrane region" description="Helical" evidence="2">
    <location>
        <begin position="50"/>
        <end position="70"/>
    </location>
</feature>
<feature type="transmembrane region" description="Helical" evidence="2">
    <location>
        <begin position="686"/>
        <end position="705"/>
    </location>
</feature>
<comment type="caution">
    <text evidence="3">The sequence shown here is derived from an EMBL/GenBank/DDBJ whole genome shotgun (WGS) entry which is preliminary data.</text>
</comment>
<feature type="transmembrane region" description="Helical" evidence="2">
    <location>
        <begin position="790"/>
        <end position="811"/>
    </location>
</feature>
<proteinExistence type="predicted"/>
<dbReference type="Proteomes" id="UP001165368">
    <property type="component" value="Unassembled WGS sequence"/>
</dbReference>
<feature type="compositionally biased region" description="Low complexity" evidence="1">
    <location>
        <begin position="579"/>
        <end position="596"/>
    </location>
</feature>
<feature type="transmembrane region" description="Helical" evidence="2">
    <location>
        <begin position="26"/>
        <end position="44"/>
    </location>
</feature>